<keyword evidence="2" id="KW-1185">Reference proteome</keyword>
<name>A0ABT9V6G8_9BACL</name>
<proteinExistence type="predicted"/>
<accession>A0ABT9V6G8</accession>
<dbReference type="EMBL" id="JAUSTU010000013">
    <property type="protein sequence ID" value="MDQ0156535.1"/>
    <property type="molecule type" value="Genomic_DNA"/>
</dbReference>
<dbReference type="RefSeq" id="WP_307151044.1">
    <property type="nucleotide sequence ID" value="NZ_JAUSTU010000013.1"/>
</dbReference>
<evidence type="ECO:0000313" key="2">
    <source>
        <dbReference type="Proteomes" id="UP001231362"/>
    </source>
</evidence>
<evidence type="ECO:0000313" key="1">
    <source>
        <dbReference type="EMBL" id="MDQ0156535.1"/>
    </source>
</evidence>
<protein>
    <submittedName>
        <fullName evidence="1">Uncharacterized protein</fullName>
    </submittedName>
</protein>
<sequence length="295" mass="34867">MLFRIEDSANINGKHREYNIPEKDLPELRVTQLESYIATEIRKEVNNSKDRSLLSYSKSLGVCLLKYNKFADNQLRINNLDDIEDFVFYYVLKSKKVKCKTFNLKEGIKYKKNRKIKLINFKIDISNNILLDEYMRKETGIGLKKVASPEKDKEVLLMQSPYDIVITCYLESVYLLYALYLKYGMNEGIYNNLLNKISTLEDFRFVCCGESERDALIAIVNYLYYNGEVEKEMSQKIYQDSRKSEEISFYYNPILQLHDIQIESFNDSYMLSDYNGNIISDWIWEFYKNGIVVDN</sequence>
<gene>
    <name evidence="1" type="ORF">J2S07_002856</name>
</gene>
<reference evidence="1 2" key="1">
    <citation type="submission" date="2023-07" db="EMBL/GenBank/DDBJ databases">
        <title>Genomic Encyclopedia of Type Strains, Phase IV (KMG-IV): sequencing the most valuable type-strain genomes for metagenomic binning, comparative biology and taxonomic classification.</title>
        <authorList>
            <person name="Goeker M."/>
        </authorList>
    </citation>
    <scope>NUCLEOTIDE SEQUENCE [LARGE SCALE GENOMIC DNA]</scope>
    <source>
        <strain evidence="1 2">DSM 23948</strain>
    </source>
</reference>
<dbReference type="Proteomes" id="UP001231362">
    <property type="component" value="Unassembled WGS sequence"/>
</dbReference>
<comment type="caution">
    <text evidence="1">The sequence shown here is derived from an EMBL/GenBank/DDBJ whole genome shotgun (WGS) entry which is preliminary data.</text>
</comment>
<organism evidence="1 2">
    <name type="scientific">Anoxybacillus andreesenii</name>
    <dbReference type="NCBI Taxonomy" id="1325932"/>
    <lineage>
        <taxon>Bacteria</taxon>
        <taxon>Bacillati</taxon>
        <taxon>Bacillota</taxon>
        <taxon>Bacilli</taxon>
        <taxon>Bacillales</taxon>
        <taxon>Anoxybacillaceae</taxon>
        <taxon>Anoxybacillus</taxon>
    </lineage>
</organism>